<evidence type="ECO:0008006" key="5">
    <source>
        <dbReference type="Google" id="ProtNLM"/>
    </source>
</evidence>
<keyword evidence="4" id="KW-1185">Reference proteome</keyword>
<feature type="compositionally biased region" description="Basic and acidic residues" evidence="1">
    <location>
        <begin position="97"/>
        <end position="106"/>
    </location>
</feature>
<feature type="region of interest" description="Disordered" evidence="1">
    <location>
        <begin position="24"/>
        <end position="106"/>
    </location>
</feature>
<feature type="compositionally biased region" description="Polar residues" evidence="1">
    <location>
        <begin position="63"/>
        <end position="73"/>
    </location>
</feature>
<protein>
    <recommendedName>
        <fullName evidence="5">Lipoprotein</fullName>
    </recommendedName>
</protein>
<dbReference type="Proteomes" id="UP000532746">
    <property type="component" value="Unassembled WGS sequence"/>
</dbReference>
<keyword evidence="2" id="KW-0732">Signal</keyword>
<feature type="compositionally biased region" description="Polar residues" evidence="1">
    <location>
        <begin position="31"/>
        <end position="52"/>
    </location>
</feature>
<proteinExistence type="predicted"/>
<name>A0A7W9W9S6_9BACT</name>
<accession>A0A7W9W9S6</accession>
<dbReference type="PROSITE" id="PS51257">
    <property type="entry name" value="PROKAR_LIPOPROTEIN"/>
    <property type="match status" value="1"/>
</dbReference>
<feature type="signal peptide" evidence="2">
    <location>
        <begin position="1"/>
        <end position="21"/>
    </location>
</feature>
<gene>
    <name evidence="3" type="ORF">HNQ93_000018</name>
</gene>
<evidence type="ECO:0000313" key="3">
    <source>
        <dbReference type="EMBL" id="MBB6057188.1"/>
    </source>
</evidence>
<reference evidence="3 4" key="1">
    <citation type="submission" date="2020-08" db="EMBL/GenBank/DDBJ databases">
        <title>Genomic Encyclopedia of Type Strains, Phase IV (KMG-IV): sequencing the most valuable type-strain genomes for metagenomic binning, comparative biology and taxonomic classification.</title>
        <authorList>
            <person name="Goeker M."/>
        </authorList>
    </citation>
    <scope>NUCLEOTIDE SEQUENCE [LARGE SCALE GENOMIC DNA]</scope>
    <source>
        <strain evidence="3 4">DSM 26718</strain>
    </source>
</reference>
<dbReference type="EMBL" id="JACHGG010000001">
    <property type="protein sequence ID" value="MBB6057188.1"/>
    <property type="molecule type" value="Genomic_DNA"/>
</dbReference>
<evidence type="ECO:0000256" key="1">
    <source>
        <dbReference type="SAM" id="MobiDB-lite"/>
    </source>
</evidence>
<comment type="caution">
    <text evidence="3">The sequence shown here is derived from an EMBL/GenBank/DDBJ whole genome shotgun (WGS) entry which is preliminary data.</text>
</comment>
<dbReference type="AlphaFoldDB" id="A0A7W9W9S6"/>
<evidence type="ECO:0000313" key="4">
    <source>
        <dbReference type="Proteomes" id="UP000532746"/>
    </source>
</evidence>
<organism evidence="3 4">
    <name type="scientific">Hymenobacter luteus</name>
    <dbReference type="NCBI Taxonomy" id="1411122"/>
    <lineage>
        <taxon>Bacteria</taxon>
        <taxon>Pseudomonadati</taxon>
        <taxon>Bacteroidota</taxon>
        <taxon>Cytophagia</taxon>
        <taxon>Cytophagales</taxon>
        <taxon>Hymenobacteraceae</taxon>
        <taxon>Hymenobacter</taxon>
    </lineage>
</organism>
<dbReference type="RefSeq" id="WP_183402520.1">
    <property type="nucleotide sequence ID" value="NZ_JACHGG010000001.1"/>
</dbReference>
<sequence length="106" mass="11026">MKRLLSLALASGLLASLTACDYRNTPGKDPQASQDFSTYQKARPTETMTDSVSGGDEAYTPIGTGSANDQKTSVDAAIEGQPNNAGSPVGDMPSGNEEVKATSREQ</sequence>
<feature type="chain" id="PRO_5030965220" description="Lipoprotein" evidence="2">
    <location>
        <begin position="22"/>
        <end position="106"/>
    </location>
</feature>
<evidence type="ECO:0000256" key="2">
    <source>
        <dbReference type="SAM" id="SignalP"/>
    </source>
</evidence>